<name>A0ACB9TQ41_HOLOL</name>
<protein>
    <submittedName>
        <fullName evidence="1">Geranylgeranyl transferase type beta subunit</fullName>
    </submittedName>
</protein>
<keyword evidence="2" id="KW-1185">Reference proteome</keyword>
<keyword evidence="1" id="KW-0808">Transferase</keyword>
<comment type="caution">
    <text evidence="1">The sequence shown here is derived from an EMBL/GenBank/DDBJ whole genome shotgun (WGS) entry which is preliminary data.</text>
</comment>
<sequence length="422" mass="47579">MALFTRNWKDIEKDLFNDEDIETLTSVEQINVESNIKRLYQSLGSRCRVDNSLPKLITAEHEKYLRQCLTYLPAGYVNLDASRTWMCYWIVHSLSLLEVELPEQQLNNIVDFIRKCQCPTGGFGGGPGQLPHLATTYAAVNVLCIIGTKKAYDTINTVGLQSFLWSLRSPEGAFCMHRDGEVDIRGTYCALAVATLTNIATNKLFEGTAEWIVGCQTYEGGFSGCPGMEAHGGYTFCGLASLFLLNRIRLCDVKSLLRWLVNRQMKYEGGFQGRTNKLVDGCYSFWQAASFPLLHKFLTEQDGCEPEDVLFNRAALQEYILICCQHYDGGLLDKPGKPRDTYHTCYTISGLSIAQHSLNGKLYILGTQNNKVAETNPIFNIKPHLAMKAVSYFSGQGFSKTIAVRWRKPKNRRDIDTKIFVF</sequence>
<evidence type="ECO:0000313" key="1">
    <source>
        <dbReference type="EMBL" id="KAI4468996.1"/>
    </source>
</evidence>
<organism evidence="1 2">
    <name type="scientific">Holotrichia oblita</name>
    <name type="common">Chafer beetle</name>
    <dbReference type="NCBI Taxonomy" id="644536"/>
    <lineage>
        <taxon>Eukaryota</taxon>
        <taxon>Metazoa</taxon>
        <taxon>Ecdysozoa</taxon>
        <taxon>Arthropoda</taxon>
        <taxon>Hexapoda</taxon>
        <taxon>Insecta</taxon>
        <taxon>Pterygota</taxon>
        <taxon>Neoptera</taxon>
        <taxon>Endopterygota</taxon>
        <taxon>Coleoptera</taxon>
        <taxon>Polyphaga</taxon>
        <taxon>Scarabaeiformia</taxon>
        <taxon>Scarabaeidae</taxon>
        <taxon>Melolonthinae</taxon>
        <taxon>Holotrichia</taxon>
    </lineage>
</organism>
<evidence type="ECO:0000313" key="2">
    <source>
        <dbReference type="Proteomes" id="UP001056778"/>
    </source>
</evidence>
<accession>A0ACB9TQ41</accession>
<proteinExistence type="predicted"/>
<gene>
    <name evidence="1" type="ORF">MML48_2g00006502</name>
</gene>
<reference evidence="1" key="1">
    <citation type="submission" date="2022-04" db="EMBL/GenBank/DDBJ databases">
        <title>Chromosome-scale genome assembly of Holotrichia oblita Faldermann.</title>
        <authorList>
            <person name="Rongchong L."/>
        </authorList>
    </citation>
    <scope>NUCLEOTIDE SEQUENCE</scope>
    <source>
        <strain evidence="1">81SQS9</strain>
    </source>
</reference>
<dbReference type="EMBL" id="CM043016">
    <property type="protein sequence ID" value="KAI4468996.1"/>
    <property type="molecule type" value="Genomic_DNA"/>
</dbReference>
<dbReference type="Proteomes" id="UP001056778">
    <property type="component" value="Chromosome 2"/>
</dbReference>